<protein>
    <recommendedName>
        <fullName evidence="3">Nucleotidyl transferase AbiEii/AbiGii toxin family protein</fullName>
    </recommendedName>
</protein>
<proteinExistence type="predicted"/>
<gene>
    <name evidence="1" type="ORF">H9Q08_13355</name>
</gene>
<name>A0ABS9C7Y8_9FLAO</name>
<dbReference type="InterPro" id="IPR043519">
    <property type="entry name" value="NT_sf"/>
</dbReference>
<dbReference type="RefSeq" id="WP_235131740.1">
    <property type="nucleotide sequence ID" value="NZ_JACSGT010000001.1"/>
</dbReference>
<dbReference type="Proteomes" id="UP001430374">
    <property type="component" value="Unassembled WGS sequence"/>
</dbReference>
<sequence length="163" mass="19213">MTAETDRKIISAAHSRVIHLFVDYFESNTILYRFTGGFSGNLFGSRWKLQDLDIEVTLESLYELQKSFKNFITKPIHRYVDEEFEIWLLQLKIYGVDIDINAIEDFYIKPDFKIESDIENSGTAVFENRIIRTQSLEDIIAYKTLLLKRNNDLKELNNLKIHL</sequence>
<reference evidence="1" key="1">
    <citation type="submission" date="2021-08" db="EMBL/GenBank/DDBJ databases">
        <title>Complete genome sequence of Chryseobacterium sp strain PS-8.</title>
        <authorList>
            <person name="Das S.K."/>
        </authorList>
    </citation>
    <scope>NUCLEOTIDE SEQUENCE</scope>
    <source>
        <strain evidence="1">PS-8</strain>
    </source>
</reference>
<evidence type="ECO:0008006" key="3">
    <source>
        <dbReference type="Google" id="ProtNLM"/>
    </source>
</evidence>
<comment type="caution">
    <text evidence="1">The sequence shown here is derived from an EMBL/GenBank/DDBJ whole genome shotgun (WGS) entry which is preliminary data.</text>
</comment>
<organism evidence="1 2">
    <name type="scientific">Chryseobacterium indicum</name>
    <dbReference type="NCBI Taxonomy" id="2766954"/>
    <lineage>
        <taxon>Bacteria</taxon>
        <taxon>Pseudomonadati</taxon>
        <taxon>Bacteroidota</taxon>
        <taxon>Flavobacteriia</taxon>
        <taxon>Flavobacteriales</taxon>
        <taxon>Weeksellaceae</taxon>
        <taxon>Chryseobacterium group</taxon>
        <taxon>Chryseobacterium</taxon>
    </lineage>
</organism>
<evidence type="ECO:0000313" key="1">
    <source>
        <dbReference type="EMBL" id="MCF2220282.1"/>
    </source>
</evidence>
<keyword evidence="2" id="KW-1185">Reference proteome</keyword>
<evidence type="ECO:0000313" key="2">
    <source>
        <dbReference type="Proteomes" id="UP001430374"/>
    </source>
</evidence>
<dbReference type="EMBL" id="JACSGT010000001">
    <property type="protein sequence ID" value="MCF2220282.1"/>
    <property type="molecule type" value="Genomic_DNA"/>
</dbReference>
<dbReference type="SUPFAM" id="SSF81301">
    <property type="entry name" value="Nucleotidyltransferase"/>
    <property type="match status" value="1"/>
</dbReference>
<dbReference type="Gene3D" id="3.30.460.40">
    <property type="match status" value="1"/>
</dbReference>
<accession>A0ABS9C7Y8</accession>